<gene>
    <name evidence="1" type="ORF">SCALOS_LOCUS4940</name>
</gene>
<name>A0ACA9LQ04_9GLOM</name>
<sequence length="260" mass="29083">MSLKNILQNGFAMETQPEAPEETKNTLRFEVPLKKENNIVYFPYLVNPPKTNNAQTSITECHNYMEDENALEDLIVAETANFLDHLANEKRPNPKFYAITRLGAAPGLFGASVPNPPEDIPKIIKGNSIISQSSAEIISNSGSKTTKSRTRKNVNASTKTKSKKSIKQEDKQTIINEYDMSIDEEPVKETAKSHLKVSELKSKKRALKTKLTDTSKISNKESASLEVQRLIQKHKRRKEKKSIKDGTNITSSSLKNAPLT</sequence>
<organism evidence="1 2">
    <name type="scientific">Scutellospora calospora</name>
    <dbReference type="NCBI Taxonomy" id="85575"/>
    <lineage>
        <taxon>Eukaryota</taxon>
        <taxon>Fungi</taxon>
        <taxon>Fungi incertae sedis</taxon>
        <taxon>Mucoromycota</taxon>
        <taxon>Glomeromycotina</taxon>
        <taxon>Glomeromycetes</taxon>
        <taxon>Diversisporales</taxon>
        <taxon>Gigasporaceae</taxon>
        <taxon>Scutellospora</taxon>
    </lineage>
</organism>
<evidence type="ECO:0000313" key="2">
    <source>
        <dbReference type="Proteomes" id="UP000789860"/>
    </source>
</evidence>
<proteinExistence type="predicted"/>
<dbReference type="Proteomes" id="UP000789860">
    <property type="component" value="Unassembled WGS sequence"/>
</dbReference>
<reference evidence="1" key="1">
    <citation type="submission" date="2021-06" db="EMBL/GenBank/DDBJ databases">
        <authorList>
            <person name="Kallberg Y."/>
            <person name="Tangrot J."/>
            <person name="Rosling A."/>
        </authorList>
    </citation>
    <scope>NUCLEOTIDE SEQUENCE</scope>
    <source>
        <strain evidence="1">AU212A</strain>
    </source>
</reference>
<keyword evidence="2" id="KW-1185">Reference proteome</keyword>
<protein>
    <submittedName>
        <fullName evidence="1">10899_t:CDS:1</fullName>
    </submittedName>
</protein>
<dbReference type="EMBL" id="CAJVPM010007272">
    <property type="protein sequence ID" value="CAG8543914.1"/>
    <property type="molecule type" value="Genomic_DNA"/>
</dbReference>
<evidence type="ECO:0000313" key="1">
    <source>
        <dbReference type="EMBL" id="CAG8543914.1"/>
    </source>
</evidence>
<feature type="non-terminal residue" evidence="1">
    <location>
        <position position="260"/>
    </location>
</feature>
<accession>A0ACA9LQ04</accession>
<comment type="caution">
    <text evidence="1">The sequence shown here is derived from an EMBL/GenBank/DDBJ whole genome shotgun (WGS) entry which is preliminary data.</text>
</comment>